<keyword evidence="2" id="KW-1185">Reference proteome</keyword>
<accession>A0AAV4TH07</accession>
<evidence type="ECO:0000313" key="2">
    <source>
        <dbReference type="Proteomes" id="UP001054945"/>
    </source>
</evidence>
<reference evidence="1 2" key="1">
    <citation type="submission" date="2021-06" db="EMBL/GenBank/DDBJ databases">
        <title>Caerostris extrusa draft genome.</title>
        <authorList>
            <person name="Kono N."/>
            <person name="Arakawa K."/>
        </authorList>
    </citation>
    <scope>NUCLEOTIDE SEQUENCE [LARGE SCALE GENOMIC DNA]</scope>
</reference>
<sequence length="118" mass="13096">MHKCRHGGLDGKVPSRICTWCYVSVRLVTSETPSTNHVDIHQIQISQKPFKEALFAMPCLGYYAISVRSIQQILKTHPINRGPRVIDAPSSMADFLARIIEEDTTLGYCRSVCSSGCG</sequence>
<dbReference type="Proteomes" id="UP001054945">
    <property type="component" value="Unassembled WGS sequence"/>
</dbReference>
<comment type="caution">
    <text evidence="1">The sequence shown here is derived from an EMBL/GenBank/DDBJ whole genome shotgun (WGS) entry which is preliminary data.</text>
</comment>
<gene>
    <name evidence="1" type="ORF">CEXT_621701</name>
</gene>
<protein>
    <submittedName>
        <fullName evidence="1">Uncharacterized protein</fullName>
    </submittedName>
</protein>
<dbReference type="EMBL" id="BPLR01011190">
    <property type="protein sequence ID" value="GIY44726.1"/>
    <property type="molecule type" value="Genomic_DNA"/>
</dbReference>
<evidence type="ECO:0000313" key="1">
    <source>
        <dbReference type="EMBL" id="GIY44726.1"/>
    </source>
</evidence>
<organism evidence="1 2">
    <name type="scientific">Caerostris extrusa</name>
    <name type="common">Bark spider</name>
    <name type="synonym">Caerostris bankana</name>
    <dbReference type="NCBI Taxonomy" id="172846"/>
    <lineage>
        <taxon>Eukaryota</taxon>
        <taxon>Metazoa</taxon>
        <taxon>Ecdysozoa</taxon>
        <taxon>Arthropoda</taxon>
        <taxon>Chelicerata</taxon>
        <taxon>Arachnida</taxon>
        <taxon>Araneae</taxon>
        <taxon>Araneomorphae</taxon>
        <taxon>Entelegynae</taxon>
        <taxon>Araneoidea</taxon>
        <taxon>Araneidae</taxon>
        <taxon>Caerostris</taxon>
    </lineage>
</organism>
<proteinExistence type="predicted"/>
<dbReference type="AlphaFoldDB" id="A0AAV4TH07"/>
<name>A0AAV4TH07_CAEEX</name>